<keyword evidence="1" id="KW-1133">Transmembrane helix</keyword>
<feature type="transmembrane region" description="Helical" evidence="1">
    <location>
        <begin position="69"/>
        <end position="90"/>
    </location>
</feature>
<feature type="domain" description="GGDEF" evidence="2">
    <location>
        <begin position="383"/>
        <end position="519"/>
    </location>
</feature>
<gene>
    <name evidence="3" type="ORF">H9647_17945</name>
</gene>
<name>A0ABR8T2V2_9BACL</name>
<dbReference type="InterPro" id="IPR029787">
    <property type="entry name" value="Nucleotide_cyclase"/>
</dbReference>
<sequence>MSMTEELLAPIIIILFGGTLSVFLCIYGTLTFKNSPGGRYYIVLSLLASLFSFSYIFELVSTSIERIMFWIKIEYIPLALIPVFTLLMCIEYVGLQLKRSIFYSLFLIPAITLLLQATNDFHHLYYTSMKLRSDSPFPMADLEYGLWFGVHTAFLYGCMIAAITVLFRGLRSAHRPKFRFQILVMVTGLFVPLVGGFLYLMELSPYGIDLGPVFTSISYIFHGVALLRFKMFDVIPIARDTVFTNMEDGIVVLNEKEMVVDYNQAMLEIVPTLHKKVIGMQINEVFSGYPELILIIEAGREQDQQFLHNGVTRYYHIHFAPIRNKQKERIGTIVSFANITERVVMEEKLKELADTDSLTGLLNKRALMRDSEIYLNKLSQFGGSFSMIMFDVDYFKQVNDKIGHEAGDIVLTHVAEAIRSNIQPVHIAGRYGGDEFILCLPKTSLTEAYEVADSIRAHVAEKFMLVNGKEVRVTSSFGVTHVHMEQGESLPLITLMRQADEALYMAKEKGRNCVHPYSKAS</sequence>
<dbReference type="PANTHER" id="PTHR45138">
    <property type="entry name" value="REGULATORY COMPONENTS OF SENSORY TRANSDUCTION SYSTEM"/>
    <property type="match status" value="1"/>
</dbReference>
<dbReference type="InterPro" id="IPR050469">
    <property type="entry name" value="Diguanylate_Cyclase"/>
</dbReference>
<dbReference type="CDD" id="cd00130">
    <property type="entry name" value="PAS"/>
    <property type="match status" value="1"/>
</dbReference>
<keyword evidence="1" id="KW-0472">Membrane</keyword>
<feature type="transmembrane region" description="Helical" evidence="1">
    <location>
        <begin position="7"/>
        <end position="28"/>
    </location>
</feature>
<proteinExistence type="predicted"/>
<dbReference type="RefSeq" id="WP_191802522.1">
    <property type="nucleotide sequence ID" value="NZ_JACSQL010000009.1"/>
</dbReference>
<dbReference type="Gene3D" id="3.30.450.20">
    <property type="entry name" value="PAS domain"/>
    <property type="match status" value="1"/>
</dbReference>
<dbReference type="InterPro" id="IPR000160">
    <property type="entry name" value="GGDEF_dom"/>
</dbReference>
<dbReference type="InterPro" id="IPR000014">
    <property type="entry name" value="PAS"/>
</dbReference>
<keyword evidence="4" id="KW-1185">Reference proteome</keyword>
<dbReference type="Pfam" id="PF13426">
    <property type="entry name" value="PAS_9"/>
    <property type="match status" value="1"/>
</dbReference>
<protein>
    <submittedName>
        <fullName evidence="3">Diguanylate cyclase</fullName>
    </submittedName>
</protein>
<dbReference type="SUPFAM" id="SSF55785">
    <property type="entry name" value="PYP-like sensor domain (PAS domain)"/>
    <property type="match status" value="1"/>
</dbReference>
<dbReference type="NCBIfam" id="TIGR00254">
    <property type="entry name" value="GGDEF"/>
    <property type="match status" value="1"/>
</dbReference>
<dbReference type="InterPro" id="IPR031621">
    <property type="entry name" value="HisKA_7TM"/>
</dbReference>
<dbReference type="CDD" id="cd01949">
    <property type="entry name" value="GGDEF"/>
    <property type="match status" value="1"/>
</dbReference>
<evidence type="ECO:0000259" key="2">
    <source>
        <dbReference type="PROSITE" id="PS50887"/>
    </source>
</evidence>
<dbReference type="SMART" id="SM00267">
    <property type="entry name" value="GGDEF"/>
    <property type="match status" value="1"/>
</dbReference>
<dbReference type="SUPFAM" id="SSF55073">
    <property type="entry name" value="Nucleotide cyclase"/>
    <property type="match status" value="1"/>
</dbReference>
<evidence type="ECO:0000256" key="1">
    <source>
        <dbReference type="SAM" id="Phobius"/>
    </source>
</evidence>
<feature type="transmembrane region" description="Helical" evidence="1">
    <location>
        <begin position="146"/>
        <end position="170"/>
    </location>
</feature>
<keyword evidence="1" id="KW-0812">Transmembrane</keyword>
<dbReference type="Pfam" id="PF00990">
    <property type="entry name" value="GGDEF"/>
    <property type="match status" value="1"/>
</dbReference>
<dbReference type="Pfam" id="PF16927">
    <property type="entry name" value="HisKA_7TM"/>
    <property type="match status" value="1"/>
</dbReference>
<feature type="transmembrane region" description="Helical" evidence="1">
    <location>
        <begin position="213"/>
        <end position="229"/>
    </location>
</feature>
<evidence type="ECO:0000313" key="4">
    <source>
        <dbReference type="Proteomes" id="UP000608071"/>
    </source>
</evidence>
<dbReference type="InterPro" id="IPR043128">
    <property type="entry name" value="Rev_trsase/Diguanyl_cyclase"/>
</dbReference>
<comment type="caution">
    <text evidence="3">The sequence shown here is derived from an EMBL/GenBank/DDBJ whole genome shotgun (WGS) entry which is preliminary data.</text>
</comment>
<feature type="transmembrane region" description="Helical" evidence="1">
    <location>
        <begin position="40"/>
        <end position="57"/>
    </location>
</feature>
<dbReference type="PROSITE" id="PS50887">
    <property type="entry name" value="GGDEF"/>
    <property type="match status" value="1"/>
</dbReference>
<dbReference type="Proteomes" id="UP000608071">
    <property type="component" value="Unassembled WGS sequence"/>
</dbReference>
<evidence type="ECO:0000313" key="3">
    <source>
        <dbReference type="EMBL" id="MBD7969945.1"/>
    </source>
</evidence>
<dbReference type="InterPro" id="IPR035965">
    <property type="entry name" value="PAS-like_dom_sf"/>
</dbReference>
<organism evidence="3 4">
    <name type="scientific">Paenibacillus gallinarum</name>
    <dbReference type="NCBI Taxonomy" id="2762232"/>
    <lineage>
        <taxon>Bacteria</taxon>
        <taxon>Bacillati</taxon>
        <taxon>Bacillota</taxon>
        <taxon>Bacilli</taxon>
        <taxon>Bacillales</taxon>
        <taxon>Paenibacillaceae</taxon>
        <taxon>Paenibacillus</taxon>
    </lineage>
</organism>
<feature type="transmembrane region" description="Helical" evidence="1">
    <location>
        <begin position="182"/>
        <end position="201"/>
    </location>
</feature>
<accession>A0ABR8T2V2</accession>
<reference evidence="3 4" key="1">
    <citation type="submission" date="2020-08" db="EMBL/GenBank/DDBJ databases">
        <title>A Genomic Blueprint of the Chicken Gut Microbiome.</title>
        <authorList>
            <person name="Gilroy R."/>
            <person name="Ravi A."/>
            <person name="Getino M."/>
            <person name="Pursley I."/>
            <person name="Horton D.L."/>
            <person name="Alikhan N.-F."/>
            <person name="Baker D."/>
            <person name="Gharbi K."/>
            <person name="Hall N."/>
            <person name="Watson M."/>
            <person name="Adriaenssens E.M."/>
            <person name="Foster-Nyarko E."/>
            <person name="Jarju S."/>
            <person name="Secka A."/>
            <person name="Antonio M."/>
            <person name="Oren A."/>
            <person name="Chaudhuri R."/>
            <person name="La Ragione R.M."/>
            <person name="Hildebrand F."/>
            <person name="Pallen M.J."/>
        </authorList>
    </citation>
    <scope>NUCLEOTIDE SEQUENCE [LARGE SCALE GENOMIC DNA]</scope>
    <source>
        <strain evidence="3 4">Sa2BVA9</strain>
    </source>
</reference>
<dbReference type="PANTHER" id="PTHR45138:SF9">
    <property type="entry name" value="DIGUANYLATE CYCLASE DGCM-RELATED"/>
    <property type="match status" value="1"/>
</dbReference>
<feature type="transmembrane region" description="Helical" evidence="1">
    <location>
        <begin position="102"/>
        <end position="126"/>
    </location>
</feature>
<dbReference type="Gene3D" id="3.30.70.270">
    <property type="match status" value="1"/>
</dbReference>
<dbReference type="NCBIfam" id="TIGR00229">
    <property type="entry name" value="sensory_box"/>
    <property type="match status" value="1"/>
</dbReference>
<dbReference type="EMBL" id="JACSQL010000009">
    <property type="protein sequence ID" value="MBD7969945.1"/>
    <property type="molecule type" value="Genomic_DNA"/>
</dbReference>